<name>A0ABU1S3V6_9FLAO</name>
<accession>A0ABU1S3V6</accession>
<reference evidence="2 3" key="1">
    <citation type="submission" date="2023-07" db="EMBL/GenBank/DDBJ databases">
        <title>Sorghum-associated microbial communities from plants grown in Nebraska, USA.</title>
        <authorList>
            <person name="Schachtman D."/>
        </authorList>
    </citation>
    <scope>NUCLEOTIDE SEQUENCE [LARGE SCALE GENOMIC DNA]</scope>
    <source>
        <strain evidence="2 3">BE124</strain>
    </source>
</reference>
<organism evidence="2 3">
    <name type="scientific">Flavobacterium granuli</name>
    <dbReference type="NCBI Taxonomy" id="280093"/>
    <lineage>
        <taxon>Bacteria</taxon>
        <taxon>Pseudomonadati</taxon>
        <taxon>Bacteroidota</taxon>
        <taxon>Flavobacteriia</taxon>
        <taxon>Flavobacteriales</taxon>
        <taxon>Flavobacteriaceae</taxon>
        <taxon>Flavobacterium</taxon>
    </lineage>
</organism>
<evidence type="ECO:0000256" key="1">
    <source>
        <dbReference type="SAM" id="Phobius"/>
    </source>
</evidence>
<dbReference type="Proteomes" id="UP001261871">
    <property type="component" value="Unassembled WGS sequence"/>
</dbReference>
<keyword evidence="1" id="KW-0812">Transmembrane</keyword>
<protein>
    <submittedName>
        <fullName evidence="2">Drug/metabolite transporter (DMT)-like permease</fullName>
    </submittedName>
</protein>
<feature type="transmembrane region" description="Helical" evidence="1">
    <location>
        <begin position="20"/>
        <end position="38"/>
    </location>
</feature>
<feature type="transmembrane region" description="Helical" evidence="1">
    <location>
        <begin position="50"/>
        <end position="70"/>
    </location>
</feature>
<keyword evidence="3" id="KW-1185">Reference proteome</keyword>
<comment type="caution">
    <text evidence="2">The sequence shown here is derived from an EMBL/GenBank/DDBJ whole genome shotgun (WGS) entry which is preliminary data.</text>
</comment>
<dbReference type="RefSeq" id="WP_310007089.1">
    <property type="nucleotide sequence ID" value="NZ_JAVDTX010000005.1"/>
</dbReference>
<keyword evidence="1" id="KW-1133">Transmembrane helix</keyword>
<gene>
    <name evidence="2" type="ORF">J2W95_002332</name>
</gene>
<keyword evidence="1" id="KW-0472">Membrane</keyword>
<proteinExistence type="predicted"/>
<feature type="transmembrane region" description="Helical" evidence="1">
    <location>
        <begin position="91"/>
        <end position="108"/>
    </location>
</feature>
<evidence type="ECO:0000313" key="2">
    <source>
        <dbReference type="EMBL" id="MDR6845622.1"/>
    </source>
</evidence>
<sequence>METERTKRKYQSELKWGSYYFITALFFSFSYSLIKFLIINQFKDESNNYIALFSSFVFICFFIFVFIYFLSKCIQEIKSEKRVNFFLKLGIALRIYLILYILAFFSFINSVEEFIIPKCELEIQEANG</sequence>
<evidence type="ECO:0000313" key="3">
    <source>
        <dbReference type="Proteomes" id="UP001261871"/>
    </source>
</evidence>
<dbReference type="EMBL" id="JAVDTX010000005">
    <property type="protein sequence ID" value="MDR6845622.1"/>
    <property type="molecule type" value="Genomic_DNA"/>
</dbReference>